<proteinExistence type="predicted"/>
<dbReference type="Proteomes" id="UP001564657">
    <property type="component" value="Unassembled WGS sequence"/>
</dbReference>
<dbReference type="EMBL" id="JBGEWD010000012">
    <property type="protein sequence ID" value="MEY8001048.1"/>
    <property type="molecule type" value="Genomic_DNA"/>
</dbReference>
<comment type="caution">
    <text evidence="1">The sequence shown here is derived from an EMBL/GenBank/DDBJ whole genome shotgun (WGS) entry which is preliminary data.</text>
</comment>
<dbReference type="RefSeq" id="WP_369704945.1">
    <property type="nucleotide sequence ID" value="NZ_JBGEWD010000012.1"/>
</dbReference>
<gene>
    <name evidence="1" type="ORF">AB8U03_12760</name>
</gene>
<evidence type="ECO:0000313" key="2">
    <source>
        <dbReference type="Proteomes" id="UP001564657"/>
    </source>
</evidence>
<evidence type="ECO:0000313" key="1">
    <source>
        <dbReference type="EMBL" id="MEY8001048.1"/>
    </source>
</evidence>
<sequence length="43" mass="5029">MEVLKRIGEIESGEQLLKSIKLNSDFGNEFNGMSIMWVFPKRR</sequence>
<keyword evidence="2" id="KW-1185">Reference proteome</keyword>
<reference evidence="1 2" key="1">
    <citation type="submission" date="2024-08" db="EMBL/GenBank/DDBJ databases">
        <title>Clostridium lapicellarii sp. nov., and Clostridium renhuaiense sp. nov., two species isolated from the mud in a fermentation cellar used for producing sauce-flavour Chinese liquors.</title>
        <authorList>
            <person name="Yang F."/>
            <person name="Wang H."/>
            <person name="Chen L.Q."/>
            <person name="Zhou N."/>
            <person name="Lu J.J."/>
            <person name="Pu X.X."/>
            <person name="Wan B."/>
            <person name="Wang L."/>
            <person name="Liu S.J."/>
        </authorList>
    </citation>
    <scope>NUCLEOTIDE SEQUENCE [LARGE SCALE GENOMIC DNA]</scope>
    <source>
        <strain evidence="1 2">MT-5</strain>
    </source>
</reference>
<accession>A0ABV4BW24</accession>
<protein>
    <submittedName>
        <fullName evidence="1">Uncharacterized protein</fullName>
    </submittedName>
</protein>
<organism evidence="1 2">
    <name type="scientific">Clostridium moutaii</name>
    <dbReference type="NCBI Taxonomy" id="3240932"/>
    <lineage>
        <taxon>Bacteria</taxon>
        <taxon>Bacillati</taxon>
        <taxon>Bacillota</taxon>
        <taxon>Clostridia</taxon>
        <taxon>Eubacteriales</taxon>
        <taxon>Clostridiaceae</taxon>
        <taxon>Clostridium</taxon>
    </lineage>
</organism>
<name>A0ABV4BW24_9CLOT</name>